<sequence length="109" mass="12246">MQVEDFGLSVICLKNLLKIVVNECSTLHVAGGLCPAVGRKMAGSDNSTNILMNKCIYTPINYNAKKFAKHKEFHLMQLDVLTKSPKEKCFIKDKNLKLSRNYVAVQKES</sequence>
<dbReference type="Proteomes" id="UP000249218">
    <property type="component" value="Unassembled WGS sequence"/>
</dbReference>
<name>A0A2W1BV42_HELAM</name>
<dbReference type="AlphaFoldDB" id="A0A2W1BV42"/>
<dbReference type="EMBL" id="KZ149989">
    <property type="protein sequence ID" value="PZC75623.1"/>
    <property type="molecule type" value="Genomic_DNA"/>
</dbReference>
<gene>
    <name evidence="1" type="primary">HaOG205899</name>
    <name evidence="1" type="ORF">B5X24_HaOG205899</name>
</gene>
<reference evidence="1 2" key="1">
    <citation type="journal article" date="2017" name="BMC Biol.">
        <title>Genomic innovations, transcriptional plasticity and gene loss underlying the evolution and divergence of two highly polyphagous and invasive Helicoverpa pest species.</title>
        <authorList>
            <person name="Pearce S.L."/>
            <person name="Clarke D.F."/>
            <person name="East P.D."/>
            <person name="Elfekih S."/>
            <person name="Gordon K.H."/>
            <person name="Jermiin L.S."/>
            <person name="McGaughran A."/>
            <person name="Oakeshott J.G."/>
            <person name="Papanikolaou A."/>
            <person name="Perera O.P."/>
            <person name="Rane R.V."/>
            <person name="Richards S."/>
            <person name="Tay W.T."/>
            <person name="Walsh T.K."/>
            <person name="Anderson A."/>
            <person name="Anderson C.J."/>
            <person name="Asgari S."/>
            <person name="Board P.G."/>
            <person name="Bretschneider A."/>
            <person name="Campbell P.M."/>
            <person name="Chertemps T."/>
            <person name="Christeller J.T."/>
            <person name="Coppin C.W."/>
            <person name="Downes S.J."/>
            <person name="Duan G."/>
            <person name="Farnsworth C.A."/>
            <person name="Good R.T."/>
            <person name="Han L.B."/>
            <person name="Han Y.C."/>
            <person name="Hatje K."/>
            <person name="Horne I."/>
            <person name="Huang Y.P."/>
            <person name="Hughes D.S."/>
            <person name="Jacquin-Joly E."/>
            <person name="James W."/>
            <person name="Jhangiani S."/>
            <person name="Kollmar M."/>
            <person name="Kuwar S.S."/>
            <person name="Li S."/>
            <person name="Liu N.Y."/>
            <person name="Maibeche M.T."/>
            <person name="Miller J.R."/>
            <person name="Montagne N."/>
            <person name="Perry T."/>
            <person name="Qu J."/>
            <person name="Song S.V."/>
            <person name="Sutton G.G."/>
            <person name="Vogel H."/>
            <person name="Walenz B.P."/>
            <person name="Xu W."/>
            <person name="Zhang H.J."/>
            <person name="Zou Z."/>
            <person name="Batterham P."/>
            <person name="Edwards O.R."/>
            <person name="Feyereisen R."/>
            <person name="Gibbs R.A."/>
            <person name="Heckel D.G."/>
            <person name="McGrath A."/>
            <person name="Robin C."/>
            <person name="Scherer S.E."/>
            <person name="Worley K.C."/>
            <person name="Wu Y.D."/>
        </authorList>
    </citation>
    <scope>NUCLEOTIDE SEQUENCE [LARGE SCALE GENOMIC DNA]</scope>
    <source>
        <strain evidence="1">Harm_GR_Male_#8</strain>
        <tissue evidence="1">Whole organism</tissue>
    </source>
</reference>
<accession>A0A2W1BV42</accession>
<evidence type="ECO:0000313" key="1">
    <source>
        <dbReference type="EMBL" id="PZC75623.1"/>
    </source>
</evidence>
<proteinExistence type="predicted"/>
<keyword evidence="2" id="KW-1185">Reference proteome</keyword>
<organism evidence="1 2">
    <name type="scientific">Helicoverpa armigera</name>
    <name type="common">Cotton bollworm</name>
    <name type="synonym">Heliothis armigera</name>
    <dbReference type="NCBI Taxonomy" id="29058"/>
    <lineage>
        <taxon>Eukaryota</taxon>
        <taxon>Metazoa</taxon>
        <taxon>Ecdysozoa</taxon>
        <taxon>Arthropoda</taxon>
        <taxon>Hexapoda</taxon>
        <taxon>Insecta</taxon>
        <taxon>Pterygota</taxon>
        <taxon>Neoptera</taxon>
        <taxon>Endopterygota</taxon>
        <taxon>Lepidoptera</taxon>
        <taxon>Glossata</taxon>
        <taxon>Ditrysia</taxon>
        <taxon>Noctuoidea</taxon>
        <taxon>Noctuidae</taxon>
        <taxon>Heliothinae</taxon>
        <taxon>Helicoverpa</taxon>
    </lineage>
</organism>
<protein>
    <submittedName>
        <fullName evidence="1">Uncharacterized protein</fullName>
    </submittedName>
</protein>
<evidence type="ECO:0000313" key="2">
    <source>
        <dbReference type="Proteomes" id="UP000249218"/>
    </source>
</evidence>